<comment type="caution">
    <text evidence="6">The sequence shown here is derived from an EMBL/GenBank/DDBJ whole genome shotgun (WGS) entry which is preliminary data.</text>
</comment>
<dbReference type="Pfam" id="PF01380">
    <property type="entry name" value="SIS"/>
    <property type="match status" value="1"/>
</dbReference>
<dbReference type="InterPro" id="IPR001347">
    <property type="entry name" value="SIS_dom"/>
</dbReference>
<evidence type="ECO:0000313" key="6">
    <source>
        <dbReference type="EMBL" id="MCU9593364.1"/>
    </source>
</evidence>
<dbReference type="RefSeq" id="WP_173658920.1">
    <property type="nucleotide sequence ID" value="NZ_JAOUSE010000004.1"/>
</dbReference>
<evidence type="ECO:0000256" key="1">
    <source>
        <dbReference type="ARBA" id="ARBA00023015"/>
    </source>
</evidence>
<dbReference type="InterPro" id="IPR046348">
    <property type="entry name" value="SIS_dom_sf"/>
</dbReference>
<dbReference type="CDD" id="cd05013">
    <property type="entry name" value="SIS_RpiR"/>
    <property type="match status" value="1"/>
</dbReference>
<accession>A0ABT2WCG1</accession>
<name>A0ABT2WCG1_9BACI</name>
<evidence type="ECO:0000256" key="2">
    <source>
        <dbReference type="ARBA" id="ARBA00023125"/>
    </source>
</evidence>
<dbReference type="InterPro" id="IPR035472">
    <property type="entry name" value="RpiR-like_SIS"/>
</dbReference>
<sequence length="282" mass="31641">MESNCLNKIRSHYARLSDKEKKIADYILNQPQLVIQQTINDLAENLHVADATVFRFCKRIGYKGFQAMKIALAAEINQPNQPIYEEIINETDDEITIAKKVFQSNMNTLKRTVHLLDEQAIKQAVRFILNAEHVAFFGVGGSSIIAMDAYHKFMRAGIKCHSNFDAHIQLMSASQLTNKDVAIIISHTGSTIDTINILNVAKKNGVKIIGITGYPKSPIAKESDVVFFTSSEETEYRSEALSSRIGELSIIDALFVNIMIQNKNKAFQSLTKLREAISLMKM</sequence>
<evidence type="ECO:0000256" key="3">
    <source>
        <dbReference type="ARBA" id="ARBA00023163"/>
    </source>
</evidence>
<evidence type="ECO:0000259" key="4">
    <source>
        <dbReference type="PROSITE" id="PS51071"/>
    </source>
</evidence>
<dbReference type="Pfam" id="PF01418">
    <property type="entry name" value="HTH_6"/>
    <property type="match status" value="1"/>
</dbReference>
<dbReference type="SUPFAM" id="SSF53697">
    <property type="entry name" value="SIS domain"/>
    <property type="match status" value="1"/>
</dbReference>
<dbReference type="Gene3D" id="1.10.10.10">
    <property type="entry name" value="Winged helix-like DNA-binding domain superfamily/Winged helix DNA-binding domain"/>
    <property type="match status" value="1"/>
</dbReference>
<keyword evidence="3" id="KW-0804">Transcription</keyword>
<feature type="domain" description="SIS" evidence="5">
    <location>
        <begin position="124"/>
        <end position="264"/>
    </location>
</feature>
<dbReference type="PROSITE" id="PS51464">
    <property type="entry name" value="SIS"/>
    <property type="match status" value="1"/>
</dbReference>
<protein>
    <submittedName>
        <fullName evidence="6">MurR/RpiR family transcriptional regulator</fullName>
    </submittedName>
</protein>
<dbReference type="PANTHER" id="PTHR30514:SF10">
    <property type="entry name" value="MURR_RPIR FAMILY TRANSCRIPTIONAL REGULATOR"/>
    <property type="match status" value="1"/>
</dbReference>
<dbReference type="InterPro" id="IPR047640">
    <property type="entry name" value="RpiR-like"/>
</dbReference>
<organism evidence="6 7">
    <name type="scientific">Pallidibacillus thermolactis</name>
    <dbReference type="NCBI Taxonomy" id="251051"/>
    <lineage>
        <taxon>Bacteria</taxon>
        <taxon>Bacillati</taxon>
        <taxon>Bacillota</taxon>
        <taxon>Bacilli</taxon>
        <taxon>Bacillales</taxon>
        <taxon>Bacillaceae</taxon>
        <taxon>Pallidibacillus</taxon>
    </lineage>
</organism>
<gene>
    <name evidence="6" type="ORF">OEV82_02700</name>
</gene>
<dbReference type="InterPro" id="IPR036388">
    <property type="entry name" value="WH-like_DNA-bd_sf"/>
</dbReference>
<evidence type="ECO:0000259" key="5">
    <source>
        <dbReference type="PROSITE" id="PS51464"/>
    </source>
</evidence>
<evidence type="ECO:0000313" key="7">
    <source>
        <dbReference type="Proteomes" id="UP001208656"/>
    </source>
</evidence>
<keyword evidence="7" id="KW-1185">Reference proteome</keyword>
<dbReference type="PANTHER" id="PTHR30514">
    <property type="entry name" value="GLUCOKINASE"/>
    <property type="match status" value="1"/>
</dbReference>
<keyword evidence="1" id="KW-0805">Transcription regulation</keyword>
<dbReference type="EMBL" id="JAOUSE010000004">
    <property type="protein sequence ID" value="MCU9593364.1"/>
    <property type="molecule type" value="Genomic_DNA"/>
</dbReference>
<proteinExistence type="predicted"/>
<dbReference type="SUPFAM" id="SSF46689">
    <property type="entry name" value="Homeodomain-like"/>
    <property type="match status" value="1"/>
</dbReference>
<dbReference type="PROSITE" id="PS51071">
    <property type="entry name" value="HTH_RPIR"/>
    <property type="match status" value="1"/>
</dbReference>
<reference evidence="6 7" key="1">
    <citation type="submission" date="2022-10" db="EMBL/GenBank/DDBJ databases">
        <title>Description of Fervidibacillus gen. nov. in the family Fervidibacillaceae fam. nov. with two species, Fervidibacillus albus sp. nov., and Fervidibacillus halotolerans sp. nov., isolated from tidal flat sediments.</title>
        <authorList>
            <person name="Kwon K.K."/>
            <person name="Yang S.-H."/>
        </authorList>
    </citation>
    <scope>NUCLEOTIDE SEQUENCE [LARGE SCALE GENOMIC DNA]</scope>
    <source>
        <strain evidence="6 7">DSM 23332</strain>
    </source>
</reference>
<keyword evidence="2" id="KW-0238">DNA-binding</keyword>
<dbReference type="InterPro" id="IPR000281">
    <property type="entry name" value="HTH_RpiR"/>
</dbReference>
<feature type="domain" description="HTH rpiR-type" evidence="4">
    <location>
        <begin position="3"/>
        <end position="79"/>
    </location>
</feature>
<dbReference type="Proteomes" id="UP001208656">
    <property type="component" value="Unassembled WGS sequence"/>
</dbReference>
<dbReference type="Gene3D" id="3.40.50.10490">
    <property type="entry name" value="Glucose-6-phosphate isomerase like protein, domain 1"/>
    <property type="match status" value="1"/>
</dbReference>
<dbReference type="InterPro" id="IPR009057">
    <property type="entry name" value="Homeodomain-like_sf"/>
</dbReference>